<dbReference type="Proteomes" id="UP001596004">
    <property type="component" value="Unassembled WGS sequence"/>
</dbReference>
<evidence type="ECO:0000313" key="2">
    <source>
        <dbReference type="Proteomes" id="UP001596004"/>
    </source>
</evidence>
<reference evidence="2" key="1">
    <citation type="journal article" date="2019" name="Int. J. Syst. Evol. Microbiol.">
        <title>The Global Catalogue of Microorganisms (GCM) 10K type strain sequencing project: providing services to taxonomists for standard genome sequencing and annotation.</title>
        <authorList>
            <consortium name="The Broad Institute Genomics Platform"/>
            <consortium name="The Broad Institute Genome Sequencing Center for Infectious Disease"/>
            <person name="Wu L."/>
            <person name="Ma J."/>
        </authorList>
    </citation>
    <scope>NUCLEOTIDE SEQUENCE [LARGE SCALE GENOMIC DNA]</scope>
    <source>
        <strain evidence="2">CGMCC 4.7132</strain>
    </source>
</reference>
<proteinExistence type="predicted"/>
<organism evidence="1 2">
    <name type="scientific">Sphaerisporangium dianthi</name>
    <dbReference type="NCBI Taxonomy" id="1436120"/>
    <lineage>
        <taxon>Bacteria</taxon>
        <taxon>Bacillati</taxon>
        <taxon>Actinomycetota</taxon>
        <taxon>Actinomycetes</taxon>
        <taxon>Streptosporangiales</taxon>
        <taxon>Streptosporangiaceae</taxon>
        <taxon>Sphaerisporangium</taxon>
    </lineage>
</organism>
<dbReference type="RefSeq" id="WP_380839243.1">
    <property type="nucleotide sequence ID" value="NZ_JBHSFP010000004.1"/>
</dbReference>
<evidence type="ECO:0000313" key="1">
    <source>
        <dbReference type="EMBL" id="MFC4531016.1"/>
    </source>
</evidence>
<evidence type="ECO:0008006" key="3">
    <source>
        <dbReference type="Google" id="ProtNLM"/>
    </source>
</evidence>
<name>A0ABV9CDR0_9ACTN</name>
<accession>A0ABV9CDR0</accession>
<dbReference type="EMBL" id="JBHSFP010000004">
    <property type="protein sequence ID" value="MFC4531016.1"/>
    <property type="molecule type" value="Genomic_DNA"/>
</dbReference>
<comment type="caution">
    <text evidence="1">The sequence shown here is derived from an EMBL/GenBank/DDBJ whole genome shotgun (WGS) entry which is preliminary data.</text>
</comment>
<protein>
    <recommendedName>
        <fullName evidence="3">DUF4352 domain-containing protein</fullName>
    </recommendedName>
</protein>
<sequence>MIRTIMAVLTGALLLAGIVGVLRATPDVEEKYAPIATSGEMGEQVDTTAFQLRVDRLQLGRSVRLKDAYGFVGEPKTTAGIWVVVWATAAATTEETQVQGARLRTADGAEYLAGSVIGTLDKALLQPGIPAYGPMLFELPPDRLAGAVLSVRIHSVVGGDYLGPAADVDLRLSAPYTKKLIEQAPPTLLVGPVREL</sequence>
<keyword evidence="2" id="KW-1185">Reference proteome</keyword>
<gene>
    <name evidence="1" type="ORF">ACFO60_09600</name>
</gene>